<dbReference type="OrthoDB" id="9811222at2"/>
<proteinExistence type="predicted"/>
<evidence type="ECO:0000313" key="1">
    <source>
        <dbReference type="EMBL" id="TMR06408.1"/>
    </source>
</evidence>
<keyword evidence="2" id="KW-1185">Reference proteome</keyword>
<reference evidence="1 2" key="1">
    <citation type="submission" date="2019-05" db="EMBL/GenBank/DDBJ databases">
        <title>Draft genome sequence of Actinomadura sp. 14C53.</title>
        <authorList>
            <person name="Saricaoglu S."/>
            <person name="Isik K."/>
        </authorList>
    </citation>
    <scope>NUCLEOTIDE SEQUENCE [LARGE SCALE GENOMIC DNA]</scope>
    <source>
        <strain evidence="1 2">14C53</strain>
    </source>
</reference>
<gene>
    <name evidence="1" type="ORF">ETD83_04755</name>
</gene>
<dbReference type="EMBL" id="VCKW01000015">
    <property type="protein sequence ID" value="TMR06408.1"/>
    <property type="molecule type" value="Genomic_DNA"/>
</dbReference>
<comment type="caution">
    <text evidence="1">The sequence shown here is derived from an EMBL/GenBank/DDBJ whole genome shotgun (WGS) entry which is preliminary data.</text>
</comment>
<dbReference type="AlphaFoldDB" id="A0A5C4JJ82"/>
<dbReference type="Proteomes" id="UP000309174">
    <property type="component" value="Unassembled WGS sequence"/>
</dbReference>
<evidence type="ECO:0000313" key="2">
    <source>
        <dbReference type="Proteomes" id="UP000309174"/>
    </source>
</evidence>
<protein>
    <submittedName>
        <fullName evidence="1">Uncharacterized protein</fullName>
    </submittedName>
</protein>
<name>A0A5C4JJ82_9ACTN</name>
<accession>A0A5C4JJ82</accession>
<sequence length="35" mass="4045">MDPDRPKLMFGCAAWWVFAYRLKANEFDLVIGVSP</sequence>
<organism evidence="1 2">
    <name type="scientific">Actinomadura soli</name>
    <dbReference type="NCBI Taxonomy" id="2508997"/>
    <lineage>
        <taxon>Bacteria</taxon>
        <taxon>Bacillati</taxon>
        <taxon>Actinomycetota</taxon>
        <taxon>Actinomycetes</taxon>
        <taxon>Streptosporangiales</taxon>
        <taxon>Thermomonosporaceae</taxon>
        <taxon>Actinomadura</taxon>
    </lineage>
</organism>